<evidence type="ECO:0000313" key="5">
    <source>
        <dbReference type="WBParaSite" id="ASIM_0000096501-mRNA-1"/>
    </source>
</evidence>
<keyword evidence="1" id="KW-0472">Membrane</keyword>
<dbReference type="InterPro" id="IPR002921">
    <property type="entry name" value="Fungal_lipase-type"/>
</dbReference>
<dbReference type="Pfam" id="PF01764">
    <property type="entry name" value="Lipase_3"/>
    <property type="match status" value="1"/>
</dbReference>
<reference evidence="5" key="1">
    <citation type="submission" date="2017-02" db="UniProtKB">
        <authorList>
            <consortium name="WormBaseParasite"/>
        </authorList>
    </citation>
    <scope>IDENTIFICATION</scope>
</reference>
<proteinExistence type="predicted"/>
<organism evidence="5">
    <name type="scientific">Anisakis simplex</name>
    <name type="common">Herring worm</name>
    <dbReference type="NCBI Taxonomy" id="6269"/>
    <lineage>
        <taxon>Eukaryota</taxon>
        <taxon>Metazoa</taxon>
        <taxon>Ecdysozoa</taxon>
        <taxon>Nematoda</taxon>
        <taxon>Chromadorea</taxon>
        <taxon>Rhabditida</taxon>
        <taxon>Spirurina</taxon>
        <taxon>Ascaridomorpha</taxon>
        <taxon>Ascaridoidea</taxon>
        <taxon>Anisakidae</taxon>
        <taxon>Anisakis</taxon>
        <taxon>Anisakis simplex complex</taxon>
    </lineage>
</organism>
<dbReference type="GO" id="GO:0006629">
    <property type="term" value="P:lipid metabolic process"/>
    <property type="evidence" value="ECO:0007669"/>
    <property type="project" value="InterPro"/>
</dbReference>
<dbReference type="SUPFAM" id="SSF53474">
    <property type="entry name" value="alpha/beta-Hydrolases"/>
    <property type="match status" value="1"/>
</dbReference>
<keyword evidence="4" id="KW-1185">Reference proteome</keyword>
<feature type="transmembrane region" description="Helical" evidence="1">
    <location>
        <begin position="12"/>
        <end position="30"/>
    </location>
</feature>
<keyword evidence="1" id="KW-1133">Transmembrane helix</keyword>
<dbReference type="AlphaFoldDB" id="A0A0M3J0C8"/>
<evidence type="ECO:0000259" key="2">
    <source>
        <dbReference type="Pfam" id="PF01764"/>
    </source>
</evidence>
<dbReference type="PANTHER" id="PTHR45908:SF5">
    <property type="entry name" value="FUNGAL LIPASE-LIKE DOMAIN-CONTAINING PROTEIN"/>
    <property type="match status" value="1"/>
</dbReference>
<protein>
    <submittedName>
        <fullName evidence="5">Lipase_3 domain-containing protein</fullName>
    </submittedName>
</protein>
<dbReference type="Gene3D" id="3.40.50.1820">
    <property type="entry name" value="alpha/beta hydrolase"/>
    <property type="match status" value="1"/>
</dbReference>
<evidence type="ECO:0000313" key="3">
    <source>
        <dbReference type="EMBL" id="VDK18167.1"/>
    </source>
</evidence>
<dbReference type="InterPro" id="IPR029058">
    <property type="entry name" value="AB_hydrolase_fold"/>
</dbReference>
<dbReference type="Proteomes" id="UP000267096">
    <property type="component" value="Unassembled WGS sequence"/>
</dbReference>
<name>A0A0M3J0C8_ANISI</name>
<reference evidence="3 4" key="2">
    <citation type="submission" date="2018-11" db="EMBL/GenBank/DDBJ databases">
        <authorList>
            <consortium name="Pathogen Informatics"/>
        </authorList>
    </citation>
    <scope>NUCLEOTIDE SEQUENCE [LARGE SCALE GENOMIC DNA]</scope>
</reference>
<evidence type="ECO:0000313" key="4">
    <source>
        <dbReference type="Proteomes" id="UP000267096"/>
    </source>
</evidence>
<sequence>MCRGVSDEHGRMLSFVLSLAFYSLIASINVQDVAASEYDIDYSDKDARLLVRLSASAYAADPRICIKKLLPSNESWTVINAKGFKKFFLRILFMPKCYRIVLSDEQFRQEVEQWMGPDVNWNNYGNVGQLFISALNKTWVAVQPTLLNPPTSDYKVTFTGYSLGGAIAALSAMLTFEEKLRSPEKVGALCYAFHISE</sequence>
<dbReference type="PANTHER" id="PTHR45908">
    <property type="entry name" value="PROTEIN CBG11750-RELATED"/>
    <property type="match status" value="1"/>
</dbReference>
<evidence type="ECO:0000256" key="1">
    <source>
        <dbReference type="SAM" id="Phobius"/>
    </source>
</evidence>
<dbReference type="WBParaSite" id="ASIM_0000096501-mRNA-1">
    <property type="protein sequence ID" value="ASIM_0000096501-mRNA-1"/>
    <property type="gene ID" value="ASIM_0000096501"/>
</dbReference>
<accession>A0A0M3J0C8</accession>
<dbReference type="OrthoDB" id="5821984at2759"/>
<dbReference type="EMBL" id="UYRR01000732">
    <property type="protein sequence ID" value="VDK18167.1"/>
    <property type="molecule type" value="Genomic_DNA"/>
</dbReference>
<feature type="domain" description="Fungal lipase-type" evidence="2">
    <location>
        <begin position="109"/>
        <end position="190"/>
    </location>
</feature>
<keyword evidence="1" id="KW-0812">Transmembrane</keyword>
<gene>
    <name evidence="3" type="ORF">ASIM_LOCUS861</name>
</gene>